<gene>
    <name evidence="5" type="ORF">ADUPG1_013792</name>
</gene>
<dbReference type="PROSITE" id="PS51450">
    <property type="entry name" value="LRR"/>
    <property type="match status" value="6"/>
</dbReference>
<feature type="domain" description="EGF-like" evidence="4">
    <location>
        <begin position="1201"/>
        <end position="1236"/>
    </location>
</feature>
<keyword evidence="2" id="KW-0677">Repeat</keyword>
<dbReference type="Gene3D" id="3.80.10.10">
    <property type="entry name" value="Ribonuclease Inhibitor"/>
    <property type="match status" value="5"/>
</dbReference>
<feature type="domain" description="EGF-like" evidence="4">
    <location>
        <begin position="1588"/>
        <end position="1632"/>
    </location>
</feature>
<feature type="compositionally biased region" description="Acidic residues" evidence="3">
    <location>
        <begin position="1797"/>
        <end position="1806"/>
    </location>
</feature>
<dbReference type="Proteomes" id="UP001057375">
    <property type="component" value="Unassembled WGS sequence"/>
</dbReference>
<dbReference type="InterPro" id="IPR032675">
    <property type="entry name" value="LRR_dom_sf"/>
</dbReference>
<dbReference type="InterPro" id="IPR001611">
    <property type="entry name" value="Leu-rich_rpt"/>
</dbReference>
<dbReference type="SUPFAM" id="SSF52058">
    <property type="entry name" value="L domain-like"/>
    <property type="match status" value="2"/>
</dbReference>
<keyword evidence="6" id="KW-1185">Reference proteome</keyword>
<accession>A0ABQ5K8Y3</accession>
<dbReference type="PANTHER" id="PTHR45617">
    <property type="entry name" value="LEUCINE RICH REPEAT FAMILY PROTEIN"/>
    <property type="match status" value="1"/>
</dbReference>
<reference evidence="5" key="1">
    <citation type="submission" date="2022-03" db="EMBL/GenBank/DDBJ databases">
        <title>Draft genome sequence of Aduncisulcus paluster, a free-living microaerophilic Fornicata.</title>
        <authorList>
            <person name="Yuyama I."/>
            <person name="Kume K."/>
            <person name="Tamura T."/>
            <person name="Inagaki Y."/>
            <person name="Hashimoto T."/>
        </authorList>
    </citation>
    <scope>NUCLEOTIDE SEQUENCE</scope>
    <source>
        <strain evidence="5">NY0171</strain>
    </source>
</reference>
<feature type="domain" description="EGF-like" evidence="4">
    <location>
        <begin position="1241"/>
        <end position="1280"/>
    </location>
</feature>
<comment type="caution">
    <text evidence="5">The sequence shown here is derived from an EMBL/GenBank/DDBJ whole genome shotgun (WGS) entry which is preliminary data.</text>
</comment>
<proteinExistence type="predicted"/>
<evidence type="ECO:0000313" key="5">
    <source>
        <dbReference type="EMBL" id="GKT27361.1"/>
    </source>
</evidence>
<organism evidence="5 6">
    <name type="scientific">Aduncisulcus paluster</name>
    <dbReference type="NCBI Taxonomy" id="2918883"/>
    <lineage>
        <taxon>Eukaryota</taxon>
        <taxon>Metamonada</taxon>
        <taxon>Carpediemonas-like organisms</taxon>
        <taxon>Aduncisulcus</taxon>
    </lineage>
</organism>
<evidence type="ECO:0000256" key="3">
    <source>
        <dbReference type="SAM" id="MobiDB-lite"/>
    </source>
</evidence>
<evidence type="ECO:0000256" key="1">
    <source>
        <dbReference type="ARBA" id="ARBA00022614"/>
    </source>
</evidence>
<feature type="compositionally biased region" description="Polar residues" evidence="3">
    <location>
        <begin position="1785"/>
        <end position="1794"/>
    </location>
</feature>
<feature type="region of interest" description="Disordered" evidence="3">
    <location>
        <begin position="1767"/>
        <end position="1819"/>
    </location>
</feature>
<feature type="domain" description="EGF-like" evidence="4">
    <location>
        <begin position="1282"/>
        <end position="1315"/>
    </location>
</feature>
<keyword evidence="1" id="KW-0433">Leucine-rich repeat</keyword>
<dbReference type="InterPro" id="IPR000742">
    <property type="entry name" value="EGF"/>
</dbReference>
<dbReference type="SMART" id="SM00181">
    <property type="entry name" value="EGF"/>
    <property type="match status" value="5"/>
</dbReference>
<name>A0ABQ5K8Y3_9EUKA</name>
<dbReference type="EMBL" id="BQXS01012736">
    <property type="protein sequence ID" value="GKT27361.1"/>
    <property type="molecule type" value="Genomic_DNA"/>
</dbReference>
<feature type="compositionally biased region" description="Acidic residues" evidence="3">
    <location>
        <begin position="1767"/>
        <end position="1777"/>
    </location>
</feature>
<feature type="domain" description="EGF-like" evidence="4">
    <location>
        <begin position="1117"/>
        <end position="1159"/>
    </location>
</feature>
<protein>
    <recommendedName>
        <fullName evidence="4">EGF-like domain-containing protein</fullName>
    </recommendedName>
</protein>
<evidence type="ECO:0000256" key="2">
    <source>
        <dbReference type="ARBA" id="ARBA00022737"/>
    </source>
</evidence>
<dbReference type="Pfam" id="PF23106">
    <property type="entry name" value="EGF_Teneurin"/>
    <property type="match status" value="1"/>
</dbReference>
<evidence type="ECO:0000259" key="4">
    <source>
        <dbReference type="SMART" id="SM00181"/>
    </source>
</evidence>
<dbReference type="Gene3D" id="2.10.25.10">
    <property type="entry name" value="Laminin"/>
    <property type="match status" value="1"/>
</dbReference>
<sequence>MSSAAVAVPLQKLSTTTVSYFLLLTVRVCLISCSCSSHTVLRVYEPFSYVAYTYVSNYLPNSARRRIKRLKGQKKASKSLFDSRDKPCEYSIRQLIKIQDIIKAEGIYSFDGIKYLISVSGLEFTDLKTQYCKEIGQLPQLTTLTLGVGRSPLQIRDFRILFSLNRLKEVSLYGHQLLFDISFLYQNIGIKKLSLSSEDMLNPICHAESSKDLEVYFKKVFPLLGSTSSLTTNSCSLPRKIDAKGKKTSSCSGEECPNLSLNEVISVFPAPEHKRCSYIAKEGPQGQCFTIHDDLIRSYLSRSCNIQKENNGILSVASLRTATKCNSLSLRSVTHSVSKIESLRGLEFMQGSNTGLVKLDLTGYKLKKRDFNVIQLLAKHVSPWNFESGLKILIAKDCGISNMSDVLDFTPIASKDNMTMPYRLEHLDLSDNNISDITDFLTSPLFLGDNKTQLAYLDLRNNNICDIDGLVPMFHGKFSSTGKKGKSLKFLHSGQTCHCSSPVSSARYQVCREVAPGRWAVECWKGYYYSEKESACLPAGYSTKKSKPKEEIEFERNMCRMCENTPHQLAVKKVSNDSIQCEYQSSWFKGSNGDAAMTTLHLPDINLRYYLCRSLGRDDACDIDEIDLATFDGFLNFAPNPYKFRDIVGLEYLTNIQGLNLSDHDIHSIRPLENLTQLVNIGLKNTDIDIGNLSALSAIHRLSQFSILGNTEMYDISTLYRNAGLKDLTLSGDDNALYTSLCHQESSGDVIEYLSDIFPLLCPSNSSSGCNPVYLTKNLCPLNNDYGQPCIGRSCPSIRQNEVYNPQSYSKECSVISHKRRGKCYTIHDPDIRHYLISHQCVEPEKNGVISVSELRSGFKCNSLLLSDITKDSNKAFPPLQGLEYIVGLKKLNLDGYYLGHSDLDQSVVYNKLVVQLLAKSMNLSMNPTGLTDLSLNSCNITQIEDVLDMSPIMSSDRITSPFILERLSLNHNKISDISTMLLSDLFPPGVLSYLDLSSNRICDVNGVRSLMRQRFGDQLELNLSHQKCMCPSSPLVTQHEVCREVYPDHWAVECWPGYFYDEQYGECVKASNDYESVQISICEKKERKYSIYPRGGSDIQCQCRQGWKHEKGSKEECSQQQCMDSQCPSNQECGYHADIRGFKCQCKANYFLSGEQCVYDQGRCSGCGKDGSHGSCGFAKGSTDPSTIKCQCNPNWHGAACTENCPVDAKGQVCNIRGFKCQCKANYFLSGEQCVYDQGRCSGCGKDGSHGSCGFAKGSTDPSTIKCQCNPNWHGAACTENCPVDAKGQVCSGRGSCKDGSCACADGFKGEKCELIHLPMTISKKDDFTDEGLAEVTGINFIDTGDSTLKLMIPFWKYLPNLRRIGFVDNEYIKTLKSFSPIASQITSLHISKSPIPIDDIYEYGFGNLKTLKLEDYFIPLSTLPMLETFQYLETLDVSSNEITDVSSFITHKPFEHLTSVHIADNYLCDIEGVIDSINSHYARVSSFVPLSLSDNQHQTCLCEEAISFKDNEMCVHAYHDHWVRECWNGYYMNTLNGKCETPLLSFTKNRVKACQDAPNTVAVLRAGRPSFCECREGWYGYDCLSECPIDNNSVLCGIEGICNTDTRECECPDFDSDNNKLRLDGRGFCVIDYGYSKDPVIISEVPIVTILDDPIVSSEDLTTISVEPPTNISVEPPIITMQQSNMSEDSSEQSPNYPNTWLQLFHEIFFSFDPQFRFRIILAIFKYQKMGTIAQTLQGEISHSFRALKKKKKVEYTLTCQEEDDESSYISEDSDDSRKPVQRANTSSLQTSERQEDDSSDDDASYVFGKKGEKESEGDSCISYCLEDVQAKTSLDIVRDFVALLYNYLILEKNHRFRYDQTGSKCILTVEDLKRIPTSRLSQDIDRFCVGMLMFSMFAGKAHSIDQKYFVADCEFQKFKTEDFFGGKLYHRLYRIEELPKMKELEKDLGRKLKKIYRSLIGRAENPLTFEEMIGILEKIKTNIDMR</sequence>
<evidence type="ECO:0000313" key="6">
    <source>
        <dbReference type="Proteomes" id="UP001057375"/>
    </source>
</evidence>